<feature type="region of interest" description="Disordered" evidence="1">
    <location>
        <begin position="79"/>
        <end position="190"/>
    </location>
</feature>
<accession>A0A6A6FXK3</accession>
<feature type="compositionally biased region" description="Low complexity" evidence="1">
    <location>
        <begin position="91"/>
        <end position="120"/>
    </location>
</feature>
<reference evidence="4" key="1">
    <citation type="journal article" date="2020" name="Stud. Mycol.">
        <title>101 Dothideomycetes genomes: A test case for predicting lifestyles and emergence of pathogens.</title>
        <authorList>
            <person name="Haridas S."/>
            <person name="Albert R."/>
            <person name="Binder M."/>
            <person name="Bloem J."/>
            <person name="LaButti K."/>
            <person name="Salamov A."/>
            <person name="Andreopoulos B."/>
            <person name="Baker S."/>
            <person name="Barry K."/>
            <person name="Bills G."/>
            <person name="Bluhm B."/>
            <person name="Cannon C."/>
            <person name="Castanera R."/>
            <person name="Culley D."/>
            <person name="Daum C."/>
            <person name="Ezra D."/>
            <person name="Gonzalez J."/>
            <person name="Henrissat B."/>
            <person name="Kuo A."/>
            <person name="Liang C."/>
            <person name="Lipzen A."/>
            <person name="Lutzoni F."/>
            <person name="Magnuson J."/>
            <person name="Mondo S."/>
            <person name="Nolan M."/>
            <person name="Ohm R."/>
            <person name="Pangilinan J."/>
            <person name="Park H.-J."/>
            <person name="Ramirez L."/>
            <person name="Alfaro M."/>
            <person name="Sun H."/>
            <person name="Tritt A."/>
            <person name="Yoshinaga Y."/>
            <person name="Zwiers L.-H."/>
            <person name="Turgeon B."/>
            <person name="Goodwin S."/>
            <person name="Spatafora J."/>
            <person name="Crous P."/>
            <person name="Grigoriev I."/>
        </authorList>
    </citation>
    <scope>NUCLEOTIDE SEQUENCE [LARGE SCALE GENOMIC DNA]</scope>
    <source>
        <strain evidence="4">CECT 20119</strain>
    </source>
</reference>
<proteinExistence type="predicted"/>
<evidence type="ECO:0000313" key="4">
    <source>
        <dbReference type="Proteomes" id="UP000799538"/>
    </source>
</evidence>
<dbReference type="Proteomes" id="UP000799538">
    <property type="component" value="Unassembled WGS sequence"/>
</dbReference>
<organism evidence="3 4">
    <name type="scientific">Elsinoe ampelina</name>
    <dbReference type="NCBI Taxonomy" id="302913"/>
    <lineage>
        <taxon>Eukaryota</taxon>
        <taxon>Fungi</taxon>
        <taxon>Dikarya</taxon>
        <taxon>Ascomycota</taxon>
        <taxon>Pezizomycotina</taxon>
        <taxon>Dothideomycetes</taxon>
        <taxon>Dothideomycetidae</taxon>
        <taxon>Myriangiales</taxon>
        <taxon>Elsinoaceae</taxon>
        <taxon>Elsinoe</taxon>
    </lineage>
</organism>
<sequence>MRFTIAATAALVAGAAATYKQSPPPAYGADDTTVTEPVTKYTTYCPSATEVTHKGVTYTVTEATTLTIDDCDCTSSTPAPYKPTTPVEAHPTTTPAPYKPTTYAPVPSSYPATSASTAKPVPSSYSSYTKPETHPAPAPSSYPATSASTANPVPSSSSKATLPPAYPTTLSPVPSYPAGNSTKPIGTGTTTARPPVFTGAASKVGAGAGLAAIFGLAALAL</sequence>
<dbReference type="AlphaFoldDB" id="A0A6A6FXK3"/>
<evidence type="ECO:0000256" key="1">
    <source>
        <dbReference type="SAM" id="MobiDB-lite"/>
    </source>
</evidence>
<name>A0A6A6FXK3_9PEZI</name>
<feature type="compositionally biased region" description="Polar residues" evidence="1">
    <location>
        <begin position="151"/>
        <end position="160"/>
    </location>
</feature>
<evidence type="ECO:0000313" key="3">
    <source>
        <dbReference type="EMBL" id="KAF2218133.1"/>
    </source>
</evidence>
<dbReference type="GO" id="GO:0005199">
    <property type="term" value="F:structural constituent of cell wall"/>
    <property type="evidence" value="ECO:0007669"/>
    <property type="project" value="InterPro"/>
</dbReference>
<dbReference type="PRINTS" id="PR01217">
    <property type="entry name" value="PRICHEXTENSN"/>
</dbReference>
<protein>
    <recommendedName>
        <fullName evidence="5">Cell wall protein SED1</fullName>
    </recommendedName>
</protein>
<feature type="chain" id="PRO_5025385735" description="Cell wall protein SED1" evidence="2">
    <location>
        <begin position="18"/>
        <end position="221"/>
    </location>
</feature>
<gene>
    <name evidence="3" type="ORF">BDZ85DRAFT_323413</name>
</gene>
<evidence type="ECO:0000256" key="2">
    <source>
        <dbReference type="SAM" id="SignalP"/>
    </source>
</evidence>
<feature type="compositionally biased region" description="Low complexity" evidence="1">
    <location>
        <begin position="141"/>
        <end position="150"/>
    </location>
</feature>
<dbReference type="GO" id="GO:0009277">
    <property type="term" value="C:fungal-type cell wall"/>
    <property type="evidence" value="ECO:0007669"/>
    <property type="project" value="TreeGrafter"/>
</dbReference>
<dbReference type="OrthoDB" id="10466125at2759"/>
<keyword evidence="2" id="KW-0732">Signal</keyword>
<dbReference type="PANTHER" id="PTHR35523:SF1">
    <property type="entry name" value="CELL WALL PROTEIN SED1"/>
    <property type="match status" value="1"/>
</dbReference>
<dbReference type="InterPro" id="IPR038843">
    <property type="entry name" value="Sed1/Spi1"/>
</dbReference>
<feature type="signal peptide" evidence="2">
    <location>
        <begin position="1"/>
        <end position="17"/>
    </location>
</feature>
<dbReference type="GO" id="GO:0031505">
    <property type="term" value="P:fungal-type cell wall organization"/>
    <property type="evidence" value="ECO:0007669"/>
    <property type="project" value="InterPro"/>
</dbReference>
<feature type="compositionally biased region" description="Polar residues" evidence="1">
    <location>
        <begin position="168"/>
        <end position="190"/>
    </location>
</feature>
<dbReference type="PANTHER" id="PTHR35523">
    <property type="entry name" value="CELL WALL PROTEIN SED1"/>
    <property type="match status" value="1"/>
</dbReference>
<keyword evidence="4" id="KW-1185">Reference proteome</keyword>
<evidence type="ECO:0008006" key="5">
    <source>
        <dbReference type="Google" id="ProtNLM"/>
    </source>
</evidence>
<dbReference type="EMBL" id="ML992591">
    <property type="protein sequence ID" value="KAF2218133.1"/>
    <property type="molecule type" value="Genomic_DNA"/>
</dbReference>